<keyword evidence="3" id="KW-1185">Reference proteome</keyword>
<name>A0AAQ3SA21_VIGMU</name>
<accession>A0AAQ3SA21</accession>
<dbReference type="Proteomes" id="UP001374535">
    <property type="component" value="Chromosome 2"/>
</dbReference>
<gene>
    <name evidence="2" type="ORF">V8G54_008476</name>
</gene>
<dbReference type="AlphaFoldDB" id="A0AAQ3SA21"/>
<feature type="chain" id="PRO_5042999670" evidence="1">
    <location>
        <begin position="25"/>
        <end position="104"/>
    </location>
</feature>
<evidence type="ECO:0000256" key="1">
    <source>
        <dbReference type="SAM" id="SignalP"/>
    </source>
</evidence>
<feature type="signal peptide" evidence="1">
    <location>
        <begin position="1"/>
        <end position="24"/>
    </location>
</feature>
<keyword evidence="1" id="KW-0732">Signal</keyword>
<evidence type="ECO:0000313" key="3">
    <source>
        <dbReference type="Proteomes" id="UP001374535"/>
    </source>
</evidence>
<organism evidence="2 3">
    <name type="scientific">Vigna mungo</name>
    <name type="common">Black gram</name>
    <name type="synonym">Phaseolus mungo</name>
    <dbReference type="NCBI Taxonomy" id="3915"/>
    <lineage>
        <taxon>Eukaryota</taxon>
        <taxon>Viridiplantae</taxon>
        <taxon>Streptophyta</taxon>
        <taxon>Embryophyta</taxon>
        <taxon>Tracheophyta</taxon>
        <taxon>Spermatophyta</taxon>
        <taxon>Magnoliopsida</taxon>
        <taxon>eudicotyledons</taxon>
        <taxon>Gunneridae</taxon>
        <taxon>Pentapetalae</taxon>
        <taxon>rosids</taxon>
        <taxon>fabids</taxon>
        <taxon>Fabales</taxon>
        <taxon>Fabaceae</taxon>
        <taxon>Papilionoideae</taxon>
        <taxon>50 kb inversion clade</taxon>
        <taxon>NPAAA clade</taxon>
        <taxon>indigoferoid/millettioid clade</taxon>
        <taxon>Phaseoleae</taxon>
        <taxon>Vigna</taxon>
    </lineage>
</organism>
<dbReference type="EMBL" id="CP144699">
    <property type="protein sequence ID" value="WVZ21154.1"/>
    <property type="molecule type" value="Genomic_DNA"/>
</dbReference>
<evidence type="ECO:0000313" key="2">
    <source>
        <dbReference type="EMBL" id="WVZ21154.1"/>
    </source>
</evidence>
<sequence>MGLLKYVLAVFLSLSLLSLSMVRSKDLPCPINNTTGLYTACLSEFKGENSSCCSRLQGLSPGQAKGCIDDDRIFEICNVDSHRFVDDYNRELNMNVNVCGLTNA</sequence>
<protein>
    <submittedName>
        <fullName evidence="2">Uncharacterized protein</fullName>
    </submittedName>
</protein>
<proteinExistence type="predicted"/>
<reference evidence="2 3" key="1">
    <citation type="journal article" date="2023" name="Life. Sci Alliance">
        <title>Evolutionary insights into 3D genome organization and epigenetic landscape of Vigna mungo.</title>
        <authorList>
            <person name="Junaid A."/>
            <person name="Singh B."/>
            <person name="Bhatia S."/>
        </authorList>
    </citation>
    <scope>NUCLEOTIDE SEQUENCE [LARGE SCALE GENOMIC DNA]</scope>
    <source>
        <strain evidence="2">Urdbean</strain>
    </source>
</reference>